<dbReference type="InterPro" id="IPR036691">
    <property type="entry name" value="Endo/exonu/phosph_ase_sf"/>
</dbReference>
<dbReference type="Proteomes" id="UP000288805">
    <property type="component" value="Unassembled WGS sequence"/>
</dbReference>
<dbReference type="PANTHER" id="PTHR46890:SF50">
    <property type="entry name" value="RNA-DIRECTED DNA POLYMERASE, EUKARYOTA, REVERSE TRANSCRIPTASE ZINC-BINDING DOMAIN PROTEIN-RELATED"/>
    <property type="match status" value="1"/>
</dbReference>
<evidence type="ECO:0000313" key="2">
    <source>
        <dbReference type="EMBL" id="RVW30548.1"/>
    </source>
</evidence>
<reference evidence="2 3" key="1">
    <citation type="journal article" date="2018" name="PLoS Genet.">
        <title>Population sequencing reveals clonal diversity and ancestral inbreeding in the grapevine cultivar Chardonnay.</title>
        <authorList>
            <person name="Roach M.J."/>
            <person name="Johnson D.L."/>
            <person name="Bohlmann J."/>
            <person name="van Vuuren H.J."/>
            <person name="Jones S.J."/>
            <person name="Pretorius I.S."/>
            <person name="Schmidt S.A."/>
            <person name="Borneman A.R."/>
        </authorList>
    </citation>
    <scope>NUCLEOTIDE SEQUENCE [LARGE SCALE GENOMIC DNA]</scope>
    <source>
        <strain evidence="3">cv. Chardonnay</strain>
        <tissue evidence="2">Leaf</tissue>
    </source>
</reference>
<comment type="caution">
    <text evidence="2">The sequence shown here is derived from an EMBL/GenBank/DDBJ whole genome shotgun (WGS) entry which is preliminary data.</text>
</comment>
<organism evidence="2 3">
    <name type="scientific">Vitis vinifera</name>
    <name type="common">Grape</name>
    <dbReference type="NCBI Taxonomy" id="29760"/>
    <lineage>
        <taxon>Eukaryota</taxon>
        <taxon>Viridiplantae</taxon>
        <taxon>Streptophyta</taxon>
        <taxon>Embryophyta</taxon>
        <taxon>Tracheophyta</taxon>
        <taxon>Spermatophyta</taxon>
        <taxon>Magnoliopsida</taxon>
        <taxon>eudicotyledons</taxon>
        <taxon>Gunneridae</taxon>
        <taxon>Pentapetalae</taxon>
        <taxon>rosids</taxon>
        <taxon>Vitales</taxon>
        <taxon>Vitaceae</taxon>
        <taxon>Viteae</taxon>
        <taxon>Vitis</taxon>
    </lineage>
</organism>
<dbReference type="SUPFAM" id="SSF56219">
    <property type="entry name" value="DNase I-like"/>
    <property type="match status" value="1"/>
</dbReference>
<dbReference type="InterPro" id="IPR052343">
    <property type="entry name" value="Retrotransposon-Effector_Assoc"/>
</dbReference>
<dbReference type="EMBL" id="QGNW01001794">
    <property type="protein sequence ID" value="RVW30548.1"/>
    <property type="molecule type" value="Genomic_DNA"/>
</dbReference>
<proteinExistence type="predicted"/>
<evidence type="ECO:0000313" key="3">
    <source>
        <dbReference type="Proteomes" id="UP000288805"/>
    </source>
</evidence>
<evidence type="ECO:0008006" key="4">
    <source>
        <dbReference type="Google" id="ProtNLM"/>
    </source>
</evidence>
<keyword evidence="1" id="KW-1133">Transmembrane helix</keyword>
<sequence>MVRSRGPLRSPGVGISNCWGKDDQWGLRRGDETEWGGSPEPIVLCWRKTQGVFRPFWNFSGVNQGGLPMQGNWASTAVCGEVLGLVEISNDSMEDDRKALCLARPISQEEGAWVDEGWEESDLARKRRERIHSKAMLEKSKFEKELRRLECSVNYEGGKKRKGTVQGRGCQIWKSNENKAFELNEFGSGRFLDWGALEAQGTAGGILICWDKRTLEILEMEMGQFTISCRLRNVEDGKTWIFTGVYGPFSKDERDTFWGSLGRLGESGMTLGVLGWGRNNQAWARLDRFLVTQDWLDCFSGVLQCRLPRPVSDHFPILLKGGGGRGRASFRVASKLKFLKDKIKSWNRKVFGRVEVNKNLALQQVEFWDRELWLREGDKNTGFFHRMANAHRRNNSMDKIKINGRWLEEEREARMGSQCLLAVLLGVREGGNCGRVQGTNQLAWGVYKLLAKVLSNRIKEVLDKVVSPDQNVFVKGRQILDASLIANEVMRKMGFGDRWLKWIWWCISTASFLFWSMAVPAGYFSNSRGYAKHPREGGMEINVSHLLFVDDTIIFCEARQDHITYLSWILVWFEAASGLRINLAKSEVIPVGEVEDIEMLAVELGCKWGPSLRFIWGCLWEPSTRPRLCGMGLKQE</sequence>
<name>A0A438D4X8_VITVI</name>
<gene>
    <name evidence="2" type="ORF">CK203_097805</name>
</gene>
<evidence type="ECO:0000256" key="1">
    <source>
        <dbReference type="SAM" id="Phobius"/>
    </source>
</evidence>
<keyword evidence="1" id="KW-0472">Membrane</keyword>
<dbReference type="PANTHER" id="PTHR46890">
    <property type="entry name" value="NON-LTR RETROLELEMENT REVERSE TRANSCRIPTASE-LIKE PROTEIN-RELATED"/>
    <property type="match status" value="1"/>
</dbReference>
<feature type="transmembrane region" description="Helical" evidence="1">
    <location>
        <begin position="502"/>
        <end position="525"/>
    </location>
</feature>
<keyword evidence="1" id="KW-0812">Transmembrane</keyword>
<dbReference type="AlphaFoldDB" id="A0A438D4X8"/>
<accession>A0A438D4X8</accession>
<protein>
    <recommendedName>
        <fullName evidence="4">Reverse transcriptase domain-containing protein</fullName>
    </recommendedName>
</protein>